<evidence type="ECO:0000313" key="3">
    <source>
        <dbReference type="Proteomes" id="UP000702425"/>
    </source>
</evidence>
<comment type="caution">
    <text evidence="2">The sequence shown here is derived from an EMBL/GenBank/DDBJ whole genome shotgun (WGS) entry which is preliminary data.</text>
</comment>
<keyword evidence="1" id="KW-0812">Transmembrane</keyword>
<keyword evidence="1" id="KW-1133">Transmembrane helix</keyword>
<keyword evidence="3" id="KW-1185">Reference proteome</keyword>
<evidence type="ECO:0000313" key="2">
    <source>
        <dbReference type="EMBL" id="NQE33192.1"/>
    </source>
</evidence>
<evidence type="ECO:0008006" key="4">
    <source>
        <dbReference type="Google" id="ProtNLM"/>
    </source>
</evidence>
<reference evidence="2 3" key="1">
    <citation type="journal article" date="2020" name="Sci. Rep.">
        <title>A novel cyanobacterial geosmin producer, revising GeoA distribution and dispersion patterns in Bacteria.</title>
        <authorList>
            <person name="Churro C."/>
            <person name="Semedo-Aguiar A.P."/>
            <person name="Silva A.D."/>
            <person name="Pereira-Leal J.B."/>
            <person name="Leite R.B."/>
        </authorList>
    </citation>
    <scope>NUCLEOTIDE SEQUENCE [LARGE SCALE GENOMIC DNA]</scope>
    <source>
        <strain evidence="2 3">IPMA8</strain>
    </source>
</reference>
<gene>
    <name evidence="2" type="ORF">E5S67_00910</name>
</gene>
<organism evidence="2 3">
    <name type="scientific">Microcoleus asticus IPMA8</name>
    <dbReference type="NCBI Taxonomy" id="2563858"/>
    <lineage>
        <taxon>Bacteria</taxon>
        <taxon>Bacillati</taxon>
        <taxon>Cyanobacteriota</taxon>
        <taxon>Cyanophyceae</taxon>
        <taxon>Oscillatoriophycideae</taxon>
        <taxon>Oscillatoriales</taxon>
        <taxon>Microcoleaceae</taxon>
        <taxon>Microcoleus</taxon>
        <taxon>Microcoleus asticus</taxon>
    </lineage>
</organism>
<evidence type="ECO:0000256" key="1">
    <source>
        <dbReference type="SAM" id="Phobius"/>
    </source>
</evidence>
<feature type="transmembrane region" description="Helical" evidence="1">
    <location>
        <begin position="32"/>
        <end position="53"/>
    </location>
</feature>
<keyword evidence="1" id="KW-0472">Membrane</keyword>
<name>A0ABX2CS10_9CYAN</name>
<proteinExistence type="predicted"/>
<dbReference type="Proteomes" id="UP000702425">
    <property type="component" value="Unassembled WGS sequence"/>
</dbReference>
<accession>A0ABX2CS10</accession>
<sequence>MQLGTIVSVIKNVLTVGRGCQKSKIKGNSAKIALNLTFFAVTLLNNAVHQFFIQFYDII</sequence>
<dbReference type="EMBL" id="SRRZ01000011">
    <property type="protein sequence ID" value="NQE33192.1"/>
    <property type="molecule type" value="Genomic_DNA"/>
</dbReference>
<protein>
    <recommendedName>
        <fullName evidence="4">Transposase</fullName>
    </recommendedName>
</protein>